<dbReference type="Proteomes" id="UP000295781">
    <property type="component" value="Chromosome"/>
</dbReference>
<feature type="region of interest" description="Disordered" evidence="1">
    <location>
        <begin position="84"/>
        <end position="141"/>
    </location>
</feature>
<dbReference type="AlphaFoldDB" id="A0A4P2QCK7"/>
<feature type="compositionally biased region" description="Gly residues" evidence="1">
    <location>
        <begin position="103"/>
        <end position="113"/>
    </location>
</feature>
<gene>
    <name evidence="3" type="ORF">SOCEGT47_080560</name>
</gene>
<organism evidence="3 4">
    <name type="scientific">Sorangium cellulosum</name>
    <name type="common">Polyangium cellulosum</name>
    <dbReference type="NCBI Taxonomy" id="56"/>
    <lineage>
        <taxon>Bacteria</taxon>
        <taxon>Pseudomonadati</taxon>
        <taxon>Myxococcota</taxon>
        <taxon>Polyangia</taxon>
        <taxon>Polyangiales</taxon>
        <taxon>Polyangiaceae</taxon>
        <taxon>Sorangium</taxon>
    </lineage>
</organism>
<dbReference type="PROSITE" id="PS51257">
    <property type="entry name" value="PROKAR_LIPOPROTEIN"/>
    <property type="match status" value="1"/>
</dbReference>
<feature type="region of interest" description="Disordered" evidence="1">
    <location>
        <begin position="232"/>
        <end position="306"/>
    </location>
</feature>
<feature type="compositionally biased region" description="Low complexity" evidence="1">
    <location>
        <begin position="114"/>
        <end position="135"/>
    </location>
</feature>
<name>A0A4P2QCK7_SORCE</name>
<sequence length="829" mass="86432">MRTQRFSSLWLIAATGLLAAGCDTGSTATGTHSAPLRRAQSCEDLEASLKQDALAKMNAQIDAMIASYHMAYFGPAIGADQNGPVAVPGEPAVTPAPTPPGAPGAGGDAGAEAGGHAPQTAGGAANDSAAPAHSDTNTQVAGVDEADIVKTDGNHIYLLHGEKFYTLTAWPASSLAVGSSLAIEGDPREMFVAGDKVVVYSSVNGAQIYERAGVEPRPEFYDYGFGGGIGRPVDTVPGTVDPAVPVDAGGSDPLPPPDAEPPSGGDTPSSDAEPPSGGDAPSSDPVPPSDGGGTNGSAGADEDIAPTGGAYAPLTKITVLSLASGAPSVVKELYFEGWYASARRDGQHVRTVLTGGAHGPALRYWPEAMTESPSSAEAWRAAFEQLRAENTAIIEGAPVSTWLPYRFEERGDAVALLEARCSDFYVPEAGTTSYGLTQIEAIDLDHLDREPASTSVIGATDTVYASHDALYVAARGWQEPLSRADLGDEPVILDATHLHKFDLTADPSQPRYVASGSVPGHLLNQFSLDEHDGRLRIATTAQLASATAWTTANNVFVLEERGAALARVGAVLDLAPGEQIRSARFVGDRGYLVTFRQVDPLFVLDLADPAAPAVTGELKIPGFSEYMHPMDDGHLLTIGRDGTDDGRVTGVALQVFDVTDPTAPALLHKETLEAPNAHSPAEHDHKAFTYDGERGLLAFPLVSSARDTGAMESALQLYHVDLDDGFRWLGAVDHSAFFDATPDDWGCYAYLPEVRRGLFIEDHVYSISLGGVIASSLDDLATPVASLPLPAPVTPWSACGGVAEPVPDPGVEAQPDPGVEPQPEPGVEP</sequence>
<protein>
    <recommendedName>
        <fullName evidence="5">Secreted protein</fullName>
    </recommendedName>
</protein>
<keyword evidence="2" id="KW-0732">Signal</keyword>
<proteinExistence type="predicted"/>
<evidence type="ECO:0000313" key="4">
    <source>
        <dbReference type="Proteomes" id="UP000295781"/>
    </source>
</evidence>
<reference evidence="3 4" key="1">
    <citation type="submission" date="2015-09" db="EMBL/GenBank/DDBJ databases">
        <title>Sorangium comparison.</title>
        <authorList>
            <person name="Zaburannyi N."/>
            <person name="Bunk B."/>
            <person name="Overmann J."/>
            <person name="Mueller R."/>
        </authorList>
    </citation>
    <scope>NUCLEOTIDE SEQUENCE [LARGE SCALE GENOMIC DNA]</scope>
    <source>
        <strain evidence="3 4">So ceGT47</strain>
    </source>
</reference>
<feature type="region of interest" description="Disordered" evidence="1">
    <location>
        <begin position="798"/>
        <end position="829"/>
    </location>
</feature>
<dbReference type="InterPro" id="IPR019198">
    <property type="entry name" value="Beta_propeller_containing"/>
</dbReference>
<dbReference type="Pfam" id="PF09826">
    <property type="entry name" value="Beta_propel"/>
    <property type="match status" value="1"/>
</dbReference>
<feature type="compositionally biased region" description="Pro residues" evidence="1">
    <location>
        <begin position="818"/>
        <end position="829"/>
    </location>
</feature>
<feature type="compositionally biased region" description="Low complexity" evidence="1">
    <location>
        <begin position="84"/>
        <end position="93"/>
    </location>
</feature>
<evidence type="ECO:0000313" key="3">
    <source>
        <dbReference type="EMBL" id="AUX27465.1"/>
    </source>
</evidence>
<evidence type="ECO:0000256" key="2">
    <source>
        <dbReference type="SAM" id="SignalP"/>
    </source>
</evidence>
<feature type="signal peptide" evidence="2">
    <location>
        <begin position="1"/>
        <end position="19"/>
    </location>
</feature>
<evidence type="ECO:0008006" key="5">
    <source>
        <dbReference type="Google" id="ProtNLM"/>
    </source>
</evidence>
<dbReference type="EMBL" id="CP012670">
    <property type="protein sequence ID" value="AUX27465.1"/>
    <property type="molecule type" value="Genomic_DNA"/>
</dbReference>
<dbReference type="OrthoDB" id="9778998at2"/>
<feature type="compositionally biased region" description="Low complexity" evidence="1">
    <location>
        <begin position="274"/>
        <end position="283"/>
    </location>
</feature>
<accession>A0A4P2QCK7</accession>
<feature type="chain" id="PRO_5020686059" description="Secreted protein" evidence="2">
    <location>
        <begin position="20"/>
        <end position="829"/>
    </location>
</feature>
<dbReference type="RefSeq" id="WP_129355747.1">
    <property type="nucleotide sequence ID" value="NZ_CP012670.1"/>
</dbReference>
<evidence type="ECO:0000256" key="1">
    <source>
        <dbReference type="SAM" id="MobiDB-lite"/>
    </source>
</evidence>